<proteinExistence type="predicted"/>
<dbReference type="EMBL" id="JAWDJW010006440">
    <property type="protein sequence ID" value="KAK3064725.1"/>
    <property type="molecule type" value="Genomic_DNA"/>
</dbReference>
<comment type="caution">
    <text evidence="1">The sequence shown here is derived from an EMBL/GenBank/DDBJ whole genome shotgun (WGS) entry which is preliminary data.</text>
</comment>
<keyword evidence="2" id="KW-1185">Reference proteome</keyword>
<evidence type="ECO:0000313" key="1">
    <source>
        <dbReference type="EMBL" id="KAK3064725.1"/>
    </source>
</evidence>
<dbReference type="Proteomes" id="UP001186974">
    <property type="component" value="Unassembled WGS sequence"/>
</dbReference>
<organism evidence="1 2">
    <name type="scientific">Coniosporium uncinatum</name>
    <dbReference type="NCBI Taxonomy" id="93489"/>
    <lineage>
        <taxon>Eukaryota</taxon>
        <taxon>Fungi</taxon>
        <taxon>Dikarya</taxon>
        <taxon>Ascomycota</taxon>
        <taxon>Pezizomycotina</taxon>
        <taxon>Dothideomycetes</taxon>
        <taxon>Dothideomycetes incertae sedis</taxon>
        <taxon>Coniosporium</taxon>
    </lineage>
</organism>
<evidence type="ECO:0000313" key="2">
    <source>
        <dbReference type="Proteomes" id="UP001186974"/>
    </source>
</evidence>
<accession>A0ACC3DB78</accession>
<sequence>MASDEIIPFDANTYTAEMNAYLMDLNDTIVGANATLDLSPLTEAIATFAAAASDVTALRDQAVSFSDSALIDVVNHKLRDFSRGFVSQGGLPGREFYRHVINAPGQDTGYAPVTYPGITEAVQAGNITLAEEWVGKTARGIVVAAGILSTEGIPAGGYIERG</sequence>
<protein>
    <submittedName>
        <fullName evidence="1">Uncharacterized protein</fullName>
    </submittedName>
</protein>
<gene>
    <name evidence="1" type="ORF">LTS18_004547</name>
</gene>
<reference evidence="1" key="1">
    <citation type="submission" date="2024-09" db="EMBL/GenBank/DDBJ databases">
        <title>Black Yeasts Isolated from many extreme environments.</title>
        <authorList>
            <person name="Coleine C."/>
            <person name="Stajich J.E."/>
            <person name="Selbmann L."/>
        </authorList>
    </citation>
    <scope>NUCLEOTIDE SEQUENCE</scope>
    <source>
        <strain evidence="1">CCFEE 5737</strain>
    </source>
</reference>
<name>A0ACC3DB78_9PEZI</name>